<comment type="caution">
    <text evidence="1">The sequence shown here is derived from an EMBL/GenBank/DDBJ whole genome shotgun (WGS) entry which is preliminary data.</text>
</comment>
<reference evidence="1" key="2">
    <citation type="journal article" date="2024" name="Plant">
        <title>Genomic evolution and insights into agronomic trait innovations of Sesamum species.</title>
        <authorList>
            <person name="Miao H."/>
            <person name="Wang L."/>
            <person name="Qu L."/>
            <person name="Liu H."/>
            <person name="Sun Y."/>
            <person name="Le M."/>
            <person name="Wang Q."/>
            <person name="Wei S."/>
            <person name="Zheng Y."/>
            <person name="Lin W."/>
            <person name="Duan Y."/>
            <person name="Cao H."/>
            <person name="Xiong S."/>
            <person name="Wang X."/>
            <person name="Wei L."/>
            <person name="Li C."/>
            <person name="Ma Q."/>
            <person name="Ju M."/>
            <person name="Zhao R."/>
            <person name="Li G."/>
            <person name="Mu C."/>
            <person name="Tian Q."/>
            <person name="Mei H."/>
            <person name="Zhang T."/>
            <person name="Gao T."/>
            <person name="Zhang H."/>
        </authorList>
    </citation>
    <scope>NUCLEOTIDE SEQUENCE</scope>
    <source>
        <strain evidence="1">3651</strain>
    </source>
</reference>
<sequence>MGQPKKEDDLGLGLVQNQAKPGPVVYLNCRPNYNLYKGSFDIIAAAGSTKHWQNCRASSGFEAVEKDDGNRRPPYCPAAELGHREPGRWRMLLACPWLFRTDNIRTQEVTKKE</sequence>
<evidence type="ECO:0000313" key="1">
    <source>
        <dbReference type="EMBL" id="KAK4440303.1"/>
    </source>
</evidence>
<evidence type="ECO:0000313" key="2">
    <source>
        <dbReference type="Proteomes" id="UP001293254"/>
    </source>
</evidence>
<dbReference type="AlphaFoldDB" id="A0AAE1Z2I7"/>
<gene>
    <name evidence="1" type="ORF">Salat_0365200</name>
</gene>
<organism evidence="1 2">
    <name type="scientific">Sesamum alatum</name>
    <dbReference type="NCBI Taxonomy" id="300844"/>
    <lineage>
        <taxon>Eukaryota</taxon>
        <taxon>Viridiplantae</taxon>
        <taxon>Streptophyta</taxon>
        <taxon>Embryophyta</taxon>
        <taxon>Tracheophyta</taxon>
        <taxon>Spermatophyta</taxon>
        <taxon>Magnoliopsida</taxon>
        <taxon>eudicotyledons</taxon>
        <taxon>Gunneridae</taxon>
        <taxon>Pentapetalae</taxon>
        <taxon>asterids</taxon>
        <taxon>lamiids</taxon>
        <taxon>Lamiales</taxon>
        <taxon>Pedaliaceae</taxon>
        <taxon>Sesamum</taxon>
    </lineage>
</organism>
<name>A0AAE1Z2I7_9LAMI</name>
<dbReference type="EMBL" id="JACGWO010000001">
    <property type="protein sequence ID" value="KAK4440303.1"/>
    <property type="molecule type" value="Genomic_DNA"/>
</dbReference>
<protein>
    <submittedName>
        <fullName evidence="1">Uncharacterized protein</fullName>
    </submittedName>
</protein>
<keyword evidence="2" id="KW-1185">Reference proteome</keyword>
<reference evidence="1" key="1">
    <citation type="submission" date="2020-06" db="EMBL/GenBank/DDBJ databases">
        <authorList>
            <person name="Li T."/>
            <person name="Hu X."/>
            <person name="Zhang T."/>
            <person name="Song X."/>
            <person name="Zhang H."/>
            <person name="Dai N."/>
            <person name="Sheng W."/>
            <person name="Hou X."/>
            <person name="Wei L."/>
        </authorList>
    </citation>
    <scope>NUCLEOTIDE SEQUENCE</scope>
    <source>
        <strain evidence="1">3651</strain>
        <tissue evidence="1">Leaf</tissue>
    </source>
</reference>
<dbReference type="Proteomes" id="UP001293254">
    <property type="component" value="Unassembled WGS sequence"/>
</dbReference>
<accession>A0AAE1Z2I7</accession>
<proteinExistence type="predicted"/>